<proteinExistence type="predicted"/>
<evidence type="ECO:0000313" key="2">
    <source>
        <dbReference type="EMBL" id="EJK63632.1"/>
    </source>
</evidence>
<sequence>MVVSDVHRTRGGLRWARNILQILDKMKDSSIGNIPLAKPELDLTSTNPDISIQRGMANQNENGIGNTDSIVGAGGKPSGDSTSRLTLNRTLYKCRRCKLLFWTAGDASAHEATCAEAPHVNCSVCLVLRFRTDAERLQHERLCPGARTLVMADLPMADRVLGHQRGGVTRENDVVDLAGSDDSSVEVVMTRHRAPSPVESGCPSAPGPLAGVGSDDDSFDELIISGFCT</sequence>
<name>K0SZL6_THAOC</name>
<dbReference type="AlphaFoldDB" id="K0SZL6"/>
<protein>
    <recommendedName>
        <fullName evidence="1">DUF7128 domain-containing protein</fullName>
    </recommendedName>
</protein>
<dbReference type="EMBL" id="AGNL01018114">
    <property type="protein sequence ID" value="EJK63632.1"/>
    <property type="molecule type" value="Genomic_DNA"/>
</dbReference>
<accession>K0SZL6</accession>
<keyword evidence="3" id="KW-1185">Reference proteome</keyword>
<evidence type="ECO:0000313" key="3">
    <source>
        <dbReference type="Proteomes" id="UP000266841"/>
    </source>
</evidence>
<reference evidence="2 3" key="1">
    <citation type="journal article" date="2012" name="Genome Biol.">
        <title>Genome and low-iron response of an oceanic diatom adapted to chronic iron limitation.</title>
        <authorList>
            <person name="Lommer M."/>
            <person name="Specht M."/>
            <person name="Roy A.S."/>
            <person name="Kraemer L."/>
            <person name="Andreson R."/>
            <person name="Gutowska M.A."/>
            <person name="Wolf J."/>
            <person name="Bergner S.V."/>
            <person name="Schilhabel M.B."/>
            <person name="Klostermeier U.C."/>
            <person name="Beiko R.G."/>
            <person name="Rosenstiel P."/>
            <person name="Hippler M."/>
            <person name="Laroche J."/>
        </authorList>
    </citation>
    <scope>NUCLEOTIDE SEQUENCE [LARGE SCALE GENOMIC DNA]</scope>
    <source>
        <strain evidence="2 3">CCMP1005</strain>
    </source>
</reference>
<gene>
    <name evidence="2" type="ORF">THAOC_15699</name>
</gene>
<feature type="domain" description="DUF7128" evidence="1">
    <location>
        <begin position="89"/>
        <end position="116"/>
    </location>
</feature>
<dbReference type="Pfam" id="PF23447">
    <property type="entry name" value="DUF7128"/>
    <property type="match status" value="1"/>
</dbReference>
<dbReference type="InterPro" id="IPR055552">
    <property type="entry name" value="DUF7128"/>
</dbReference>
<dbReference type="Proteomes" id="UP000266841">
    <property type="component" value="Unassembled WGS sequence"/>
</dbReference>
<organism evidence="2 3">
    <name type="scientific">Thalassiosira oceanica</name>
    <name type="common">Marine diatom</name>
    <dbReference type="NCBI Taxonomy" id="159749"/>
    <lineage>
        <taxon>Eukaryota</taxon>
        <taxon>Sar</taxon>
        <taxon>Stramenopiles</taxon>
        <taxon>Ochrophyta</taxon>
        <taxon>Bacillariophyta</taxon>
        <taxon>Coscinodiscophyceae</taxon>
        <taxon>Thalassiosirophycidae</taxon>
        <taxon>Thalassiosirales</taxon>
        <taxon>Thalassiosiraceae</taxon>
        <taxon>Thalassiosira</taxon>
    </lineage>
</organism>
<comment type="caution">
    <text evidence="2">The sequence shown here is derived from an EMBL/GenBank/DDBJ whole genome shotgun (WGS) entry which is preliminary data.</text>
</comment>
<evidence type="ECO:0000259" key="1">
    <source>
        <dbReference type="Pfam" id="PF23447"/>
    </source>
</evidence>